<organism evidence="2 3">
    <name type="scientific">Kerstersia gyiorum</name>
    <dbReference type="NCBI Taxonomy" id="206506"/>
    <lineage>
        <taxon>Bacteria</taxon>
        <taxon>Pseudomonadati</taxon>
        <taxon>Pseudomonadota</taxon>
        <taxon>Betaproteobacteria</taxon>
        <taxon>Burkholderiales</taxon>
        <taxon>Alcaligenaceae</taxon>
        <taxon>Kerstersia</taxon>
    </lineage>
</organism>
<sequence length="324" mass="37571">MLRLASLLAAALSLSGCLSTSGIKTIDDPAKLQAISAQQGLERDRQAILAMQGEYEVTFAFDETDPAPGYEPKPPKRSGAFELVLVEEDNGKDIILQHLLVHRTMGFVIKHWRQDWHYEAPTRLVFTDDQTWRREAIPAELTAGAWTQCVYEVSDAPRYCGTGKWTYDSGEPLWTSDPGWRPLPRREYSTRSDYNAVGMVNRHRITRNGWLHEQDNRKVVREHGKEVATLVQEHGVNTYKRIEGFNFNSGYRYWNDNSRDYWKRIRAEWQRRADMNDGIRLLYPIDGMDMIWKMYWQSEAARQGNREVGTDEIVELFEPWVAAP</sequence>
<keyword evidence="1" id="KW-0732">Signal</keyword>
<dbReference type="Pfam" id="PF20311">
    <property type="entry name" value="DUF6607"/>
    <property type="match status" value="1"/>
</dbReference>
<accession>A0A4Q7MW72</accession>
<evidence type="ECO:0000256" key="1">
    <source>
        <dbReference type="SAM" id="SignalP"/>
    </source>
</evidence>
<dbReference type="Proteomes" id="UP000292039">
    <property type="component" value="Unassembled WGS sequence"/>
</dbReference>
<evidence type="ECO:0000313" key="3">
    <source>
        <dbReference type="Proteomes" id="UP000292039"/>
    </source>
</evidence>
<feature type="signal peptide" evidence="1">
    <location>
        <begin position="1"/>
        <end position="20"/>
    </location>
</feature>
<comment type="caution">
    <text evidence="2">The sequence shown here is derived from an EMBL/GenBank/DDBJ whole genome shotgun (WGS) entry which is preliminary data.</text>
</comment>
<dbReference type="EMBL" id="SGWZ01000001">
    <property type="protein sequence ID" value="RZS73292.1"/>
    <property type="molecule type" value="Genomic_DNA"/>
</dbReference>
<protein>
    <recommendedName>
        <fullName evidence="4">Lipoprotein</fullName>
    </recommendedName>
</protein>
<dbReference type="AlphaFoldDB" id="A0A4Q7MW72"/>
<dbReference type="GeneID" id="99728013"/>
<dbReference type="InterPro" id="IPR046715">
    <property type="entry name" value="DUF6607"/>
</dbReference>
<dbReference type="RefSeq" id="WP_207224885.1">
    <property type="nucleotide sequence ID" value="NZ_CBCSEB010000022.1"/>
</dbReference>
<evidence type="ECO:0008006" key="4">
    <source>
        <dbReference type="Google" id="ProtNLM"/>
    </source>
</evidence>
<feature type="chain" id="PRO_5020234847" description="Lipoprotein" evidence="1">
    <location>
        <begin position="21"/>
        <end position="324"/>
    </location>
</feature>
<evidence type="ECO:0000313" key="2">
    <source>
        <dbReference type="EMBL" id="RZS73292.1"/>
    </source>
</evidence>
<name>A0A4Q7MW72_9BURK</name>
<reference evidence="2 3" key="1">
    <citation type="submission" date="2019-02" db="EMBL/GenBank/DDBJ databases">
        <title>Genomic Encyclopedia of Type Strains, Phase IV (KMG-IV): sequencing the most valuable type-strain genomes for metagenomic binning, comparative biology and taxonomic classification.</title>
        <authorList>
            <person name="Goeker M."/>
        </authorList>
    </citation>
    <scope>NUCLEOTIDE SEQUENCE [LARGE SCALE GENOMIC DNA]</scope>
    <source>
        <strain evidence="2 3">DSM 16618</strain>
    </source>
</reference>
<gene>
    <name evidence="2" type="ORF">EV679_0483</name>
</gene>
<dbReference type="PROSITE" id="PS51257">
    <property type="entry name" value="PROKAR_LIPOPROTEIN"/>
    <property type="match status" value="1"/>
</dbReference>
<proteinExistence type="predicted"/>